<dbReference type="GO" id="GO:0005794">
    <property type="term" value="C:Golgi apparatus"/>
    <property type="evidence" value="ECO:0007669"/>
    <property type="project" value="TreeGrafter"/>
</dbReference>
<keyword evidence="5 7" id="KW-0472">Membrane</keyword>
<feature type="domain" description="GOST seven transmembrane" evidence="9">
    <location>
        <begin position="261"/>
        <end position="502"/>
    </location>
</feature>
<dbReference type="KEGG" id="bpg:Bathy16g01920"/>
<protein>
    <recommendedName>
        <fullName evidence="9">GOST seven transmembrane domain-containing protein</fullName>
    </recommendedName>
</protein>
<evidence type="ECO:0000256" key="6">
    <source>
        <dbReference type="SAM" id="MobiDB-lite"/>
    </source>
</evidence>
<evidence type="ECO:0000313" key="11">
    <source>
        <dbReference type="Proteomes" id="UP000198341"/>
    </source>
</evidence>
<accession>K8EQ61</accession>
<dbReference type="InterPro" id="IPR009637">
    <property type="entry name" value="GPR107/GPR108-like"/>
</dbReference>
<comment type="subcellular location">
    <subcellularLocation>
        <location evidence="1">Membrane</location>
        <topology evidence="1">Multi-pass membrane protein</topology>
    </subcellularLocation>
</comment>
<dbReference type="EMBL" id="FO082263">
    <property type="protein sequence ID" value="CCO20201.1"/>
    <property type="molecule type" value="Genomic_DNA"/>
</dbReference>
<evidence type="ECO:0000256" key="1">
    <source>
        <dbReference type="ARBA" id="ARBA00004141"/>
    </source>
</evidence>
<dbReference type="PANTHER" id="PTHR21229">
    <property type="entry name" value="LUNG SEVEN TRANSMEMBRANE RECEPTOR"/>
    <property type="match status" value="1"/>
</dbReference>
<evidence type="ECO:0000256" key="7">
    <source>
        <dbReference type="SAM" id="Phobius"/>
    </source>
</evidence>
<evidence type="ECO:0000256" key="5">
    <source>
        <dbReference type="ARBA" id="ARBA00023136"/>
    </source>
</evidence>
<feature type="compositionally biased region" description="Acidic residues" evidence="6">
    <location>
        <begin position="98"/>
        <end position="108"/>
    </location>
</feature>
<feature type="compositionally biased region" description="Gly residues" evidence="6">
    <location>
        <begin position="553"/>
        <end position="564"/>
    </location>
</feature>
<dbReference type="PANTHER" id="PTHR21229:SF1">
    <property type="entry name" value="GH17801P"/>
    <property type="match status" value="1"/>
</dbReference>
<proteinExistence type="predicted"/>
<evidence type="ECO:0000256" key="2">
    <source>
        <dbReference type="ARBA" id="ARBA00022692"/>
    </source>
</evidence>
<dbReference type="STRING" id="41875.K8EQ61"/>
<name>K8EQ61_9CHLO</name>
<evidence type="ECO:0000259" key="9">
    <source>
        <dbReference type="Pfam" id="PF06814"/>
    </source>
</evidence>
<feature type="compositionally biased region" description="Low complexity" evidence="6">
    <location>
        <begin position="109"/>
        <end position="118"/>
    </location>
</feature>
<feature type="transmembrane region" description="Helical" evidence="7">
    <location>
        <begin position="477"/>
        <end position="498"/>
    </location>
</feature>
<feature type="chain" id="PRO_5003917506" description="GOST seven transmembrane domain-containing protein" evidence="8">
    <location>
        <begin position="30"/>
        <end position="564"/>
    </location>
</feature>
<dbReference type="GO" id="GO:0016020">
    <property type="term" value="C:membrane"/>
    <property type="evidence" value="ECO:0007669"/>
    <property type="project" value="UniProtKB-SubCell"/>
</dbReference>
<dbReference type="GeneID" id="19011166"/>
<gene>
    <name evidence="10" type="ordered locus">Bathy16g01920</name>
</gene>
<dbReference type="eggNOG" id="KOG2568">
    <property type="taxonomic scope" value="Eukaryota"/>
</dbReference>
<evidence type="ECO:0000256" key="4">
    <source>
        <dbReference type="ARBA" id="ARBA00022989"/>
    </source>
</evidence>
<keyword evidence="4 7" id="KW-1133">Transmembrane helix</keyword>
<dbReference type="Pfam" id="PF06814">
    <property type="entry name" value="GOST_TM"/>
    <property type="match status" value="1"/>
</dbReference>
<evidence type="ECO:0000256" key="8">
    <source>
        <dbReference type="SAM" id="SignalP"/>
    </source>
</evidence>
<feature type="transmembrane region" description="Helical" evidence="7">
    <location>
        <begin position="324"/>
        <end position="346"/>
    </location>
</feature>
<feature type="transmembrane region" description="Helical" evidence="7">
    <location>
        <begin position="296"/>
        <end position="312"/>
    </location>
</feature>
<feature type="transmembrane region" description="Helical" evidence="7">
    <location>
        <begin position="396"/>
        <end position="417"/>
    </location>
</feature>
<feature type="signal peptide" evidence="8">
    <location>
        <begin position="1"/>
        <end position="29"/>
    </location>
</feature>
<evidence type="ECO:0000256" key="3">
    <source>
        <dbReference type="ARBA" id="ARBA00022729"/>
    </source>
</evidence>
<reference evidence="10 11" key="1">
    <citation type="submission" date="2011-10" db="EMBL/GenBank/DDBJ databases">
        <authorList>
            <person name="Genoscope - CEA"/>
        </authorList>
    </citation>
    <scope>NUCLEOTIDE SEQUENCE [LARGE SCALE GENOMIC DNA]</scope>
    <source>
        <strain evidence="10 11">RCC 1105</strain>
    </source>
</reference>
<feature type="region of interest" description="Disordered" evidence="6">
    <location>
        <begin position="98"/>
        <end position="118"/>
    </location>
</feature>
<keyword evidence="2 7" id="KW-0812">Transmembrane</keyword>
<dbReference type="Proteomes" id="UP000198341">
    <property type="component" value="Chromosome 16"/>
</dbReference>
<feature type="transmembrane region" description="Helical" evidence="7">
    <location>
        <begin position="263"/>
        <end position="284"/>
    </location>
</feature>
<evidence type="ECO:0000313" key="10">
    <source>
        <dbReference type="EMBL" id="CCO20201.1"/>
    </source>
</evidence>
<dbReference type="AlphaFoldDB" id="K8EQ61"/>
<dbReference type="InterPro" id="IPR053937">
    <property type="entry name" value="GOST_TM"/>
</dbReference>
<feature type="region of interest" description="Disordered" evidence="6">
    <location>
        <begin position="537"/>
        <end position="564"/>
    </location>
</feature>
<keyword evidence="3 8" id="KW-0732">Signal</keyword>
<keyword evidence="11" id="KW-1185">Reference proteome</keyword>
<feature type="transmembrane region" description="Helical" evidence="7">
    <location>
        <begin position="367"/>
        <end position="390"/>
    </location>
</feature>
<dbReference type="RefSeq" id="XP_007508584.1">
    <property type="nucleotide sequence ID" value="XM_007508522.1"/>
</dbReference>
<sequence>MKRSIKSIAFFCPFFSLLLSLDLVPRIDAAIHAYEDSYFFSVNDAFIYRGGREGLFKSSEDDDTYDFSDWGVKRPAGLANGKSYIRFNKVAFRRSLEDVSEQEEEDENTTNNNENNNNYSGVVQAVVFEVNDRDLVGYVTEDGGRRYCCDEALAKTSGCSPGRVIVRPKKEMQEQIDEDTKEKKLVEVENVDWPWVTDAYFEGKNELESRTVDDAVSIEETGMYYLWFVICDPKLAGTTVNGQTAWKNPSGYLPGMMAANLPFYLFLSLAYLALGICWAVNCAVKWKYLMQIHHSMTFVVSLGMIETCVWYYDYSNFNTTGFRPYFVTIFAVVVSAARKAVSRALVLVASMGYGVVRPTLGGFAPKVLALSGAYFIASATLDVVANVGAIDDLTSGARVFLVLPVAALDGAFILWIFTSLSKTLAQLQQRRQMAKLSLYRYFTNALALSVVLSFVWVVYEMWFKVTDAFNEKWEADWITAAFWHVLNFALTAVICFLWRPMEPEKFVGNKSGSVDANDSFWTEEEMSAVDNELAEAAGHHELGGDSDDDEEGGGGGGGGGGKME</sequence>
<dbReference type="OrthoDB" id="19932at2759"/>
<organism evidence="10 11">
    <name type="scientific">Bathycoccus prasinos</name>
    <dbReference type="NCBI Taxonomy" id="41875"/>
    <lineage>
        <taxon>Eukaryota</taxon>
        <taxon>Viridiplantae</taxon>
        <taxon>Chlorophyta</taxon>
        <taxon>Mamiellophyceae</taxon>
        <taxon>Mamiellales</taxon>
        <taxon>Bathycoccaceae</taxon>
        <taxon>Bathycoccus</taxon>
    </lineage>
</organism>
<feature type="transmembrane region" description="Helical" evidence="7">
    <location>
        <begin position="438"/>
        <end position="457"/>
    </location>
</feature>